<dbReference type="GO" id="GO:0089702">
    <property type="term" value="F:undecaprenyl-phosphate glucose phosphotransferase activity"/>
    <property type="evidence" value="ECO:0007669"/>
    <property type="project" value="UniProtKB-EC"/>
</dbReference>
<dbReference type="Proteomes" id="UP001191004">
    <property type="component" value="Unassembled WGS sequence"/>
</dbReference>
<dbReference type="Pfam" id="PF02397">
    <property type="entry name" value="Bac_transf"/>
    <property type="match status" value="1"/>
</dbReference>
<reference evidence="4 5" key="1">
    <citation type="journal article" date="2018" name="bioRxiv">
        <title>Evidence of independent acquisition and adaption of ultra-small bacteria to human hosts across the highly diverse yet reduced genomes of the phylum Saccharibacteria.</title>
        <authorList>
            <person name="McLean J.S."/>
            <person name="Bor B."/>
            <person name="To T.T."/>
            <person name="Liu Q."/>
            <person name="Kearns K.A."/>
            <person name="Solden L.M."/>
            <person name="Wrighton K.C."/>
            <person name="He X."/>
            <person name="Shi W."/>
        </authorList>
    </citation>
    <scope>NUCLEOTIDE SEQUENCE [LARGE SCALE GENOMIC DNA]</scope>
    <source>
        <strain evidence="4 5">TM7_KMM_G3_1_HOT_351</strain>
    </source>
</reference>
<dbReference type="PANTHER" id="PTHR30576:SF0">
    <property type="entry name" value="UNDECAPRENYL-PHOSPHATE N-ACETYLGALACTOSAMINYL 1-PHOSPHATE TRANSFERASE-RELATED"/>
    <property type="match status" value="1"/>
</dbReference>
<keyword evidence="5" id="KW-1185">Reference proteome</keyword>
<feature type="domain" description="Bacterial sugar transferase" evidence="3">
    <location>
        <begin position="275"/>
        <end position="387"/>
    </location>
</feature>
<dbReference type="EMBL" id="PRLL01000001">
    <property type="protein sequence ID" value="RYC73977.1"/>
    <property type="molecule type" value="Genomic_DNA"/>
</dbReference>
<name>A0ABY0FKK5_9BACT</name>
<gene>
    <name evidence="4" type="primary">wcaJ</name>
    <name evidence="4" type="ORF">G3KMM_00017</name>
</gene>
<dbReference type="EC" id="2.7.8.31" evidence="4"/>
<feature type="transmembrane region" description="Helical" evidence="2">
    <location>
        <begin position="280"/>
        <end position="301"/>
    </location>
</feature>
<evidence type="ECO:0000259" key="3">
    <source>
        <dbReference type="Pfam" id="PF02397"/>
    </source>
</evidence>
<keyword evidence="2" id="KW-0812">Transmembrane</keyword>
<organism evidence="4 5">
    <name type="scientific">Candidatus Nanosyncoccus nanoralicus</name>
    <dbReference type="NCBI Taxonomy" id="2171996"/>
    <lineage>
        <taxon>Bacteria</taxon>
        <taxon>Candidatus Saccharimonadota</taxon>
        <taxon>Candidatus Nanosyncoccalia</taxon>
        <taxon>Candidatus Nanosyncoccales</taxon>
        <taxon>Candidatus Nanosyncoccaceae</taxon>
        <taxon>Candidatus Nanosyncoccus</taxon>
    </lineage>
</organism>
<accession>A0ABY0FKK5</accession>
<feature type="transmembrane region" description="Helical" evidence="2">
    <location>
        <begin position="12"/>
        <end position="32"/>
    </location>
</feature>
<feature type="transmembrane region" description="Helical" evidence="2">
    <location>
        <begin position="52"/>
        <end position="72"/>
    </location>
</feature>
<comment type="similarity">
    <text evidence="1">Belongs to the bacterial sugar transferase family.</text>
</comment>
<protein>
    <submittedName>
        <fullName evidence="4">UDP-glucose:undecaprenyl-phosphate glucose-1-phosphate transferase</fullName>
        <ecNumber evidence="4">2.7.8.31</ecNumber>
    </submittedName>
</protein>
<keyword evidence="2" id="KW-1133">Transmembrane helix</keyword>
<proteinExistence type="inferred from homology"/>
<keyword evidence="2" id="KW-0472">Membrane</keyword>
<evidence type="ECO:0000313" key="4">
    <source>
        <dbReference type="EMBL" id="RYC73977.1"/>
    </source>
</evidence>
<dbReference type="InterPro" id="IPR003362">
    <property type="entry name" value="Bact_transf"/>
</dbReference>
<feature type="transmembrane region" description="Helical" evidence="2">
    <location>
        <begin position="112"/>
        <end position="135"/>
    </location>
</feature>
<evidence type="ECO:0000256" key="2">
    <source>
        <dbReference type="SAM" id="Phobius"/>
    </source>
</evidence>
<evidence type="ECO:0000313" key="5">
    <source>
        <dbReference type="Proteomes" id="UP001191004"/>
    </source>
</evidence>
<evidence type="ECO:0000256" key="1">
    <source>
        <dbReference type="ARBA" id="ARBA00006464"/>
    </source>
</evidence>
<keyword evidence="4" id="KW-0808">Transferase</keyword>
<sequence>MKKDSSVVFFRFCLMLGDSLAIIASFLFAYLIRTKIDSRPYYFVSDPLKFTFSVAVMVPVWLIILAILGLYNKKIFLGRSHWHETSRLLAASVIGVMFLISFDFFLEGDLFPVRLIAFYAMVICFFSLTIVRFFLKVIRRIILQQRIGSLRAIIIGNTKATSRLISQMLDYPEEGYRVVGVVAGNQFIPKEYRKKLQYSSLKEALKKCEADVIFQTDEKQTEYVYRQSINHHLHYYFTPSETTLSTSMGELELIGSTPVIMVKATPLVGSAKVAKRLMDLILGTLLLLLASPVMLIIWLLIKLSTPRAHAIYSEIRLSRFNQKVKIHKFRSMKINYCGMSPEAAFHKMEQEGKIKDAERLSKEYRDNGDFLEHDPRITKIGRFIRAT</sequence>
<dbReference type="Pfam" id="PF13727">
    <property type="entry name" value="CoA_binding_3"/>
    <property type="match status" value="1"/>
</dbReference>
<feature type="transmembrane region" description="Helical" evidence="2">
    <location>
        <begin position="88"/>
        <end position="106"/>
    </location>
</feature>
<comment type="caution">
    <text evidence="4">The sequence shown here is derived from an EMBL/GenBank/DDBJ whole genome shotgun (WGS) entry which is preliminary data.</text>
</comment>
<reference evidence="4 5" key="2">
    <citation type="journal article" date="2020" name="Cell Rep.">
        <title>Acquisition and Adaptation of Ultra-small Parasitic Reduced Genome Bacteria to Mammalian Hosts.</title>
        <authorList>
            <person name="McLean J.S."/>
            <person name="Bor B."/>
            <person name="Kerns K.A."/>
            <person name="Liu Q."/>
            <person name="To T.T."/>
            <person name="Solden L."/>
            <person name="Hendrickson E.L."/>
            <person name="Wrighton K."/>
            <person name="Shi W."/>
            <person name="He X."/>
        </authorList>
    </citation>
    <scope>NUCLEOTIDE SEQUENCE [LARGE SCALE GENOMIC DNA]</scope>
    <source>
        <strain evidence="4 5">TM7_KMM_G3_1_HOT_351</strain>
    </source>
</reference>
<dbReference type="PANTHER" id="PTHR30576">
    <property type="entry name" value="COLANIC BIOSYNTHESIS UDP-GLUCOSE LIPID CARRIER TRANSFERASE"/>
    <property type="match status" value="1"/>
</dbReference>